<organism evidence="7 8">
    <name type="scientific">Aestuariispira insulae</name>
    <dbReference type="NCBI Taxonomy" id="1461337"/>
    <lineage>
        <taxon>Bacteria</taxon>
        <taxon>Pseudomonadati</taxon>
        <taxon>Pseudomonadota</taxon>
        <taxon>Alphaproteobacteria</taxon>
        <taxon>Rhodospirillales</taxon>
        <taxon>Kiloniellaceae</taxon>
        <taxon>Aestuariispira</taxon>
    </lineage>
</organism>
<dbReference type="Gene3D" id="3.50.50.60">
    <property type="entry name" value="FAD/NAD(P)-binding domain"/>
    <property type="match status" value="2"/>
</dbReference>
<evidence type="ECO:0000256" key="1">
    <source>
        <dbReference type="ARBA" id="ARBA00008609"/>
    </source>
</evidence>
<dbReference type="PANTHER" id="PTHR43757">
    <property type="entry name" value="AMINOMETHYLTRANSFERASE"/>
    <property type="match status" value="1"/>
</dbReference>
<dbReference type="Proteomes" id="UP000256845">
    <property type="component" value="Unassembled WGS sequence"/>
</dbReference>
<dbReference type="GO" id="GO:0008115">
    <property type="term" value="F:sarcosine oxidase activity"/>
    <property type="evidence" value="ECO:0007669"/>
    <property type="project" value="InterPro"/>
</dbReference>
<dbReference type="Pfam" id="PF01571">
    <property type="entry name" value="GCV_T"/>
    <property type="match status" value="1"/>
</dbReference>
<dbReference type="SUPFAM" id="SSF103025">
    <property type="entry name" value="Folate-binding domain"/>
    <property type="match status" value="1"/>
</dbReference>
<dbReference type="PIRSF" id="PIRSF037980">
    <property type="entry name" value="SoxA"/>
    <property type="match status" value="1"/>
</dbReference>
<dbReference type="InterPro" id="IPR006222">
    <property type="entry name" value="GCVT_N"/>
</dbReference>
<evidence type="ECO:0000259" key="6">
    <source>
        <dbReference type="Pfam" id="PF17806"/>
    </source>
</evidence>
<evidence type="ECO:0000256" key="2">
    <source>
        <dbReference type="ARBA" id="ARBA00023002"/>
    </source>
</evidence>
<keyword evidence="2" id="KW-0560">Oxidoreductase</keyword>
<dbReference type="NCBIfam" id="TIGR01372">
    <property type="entry name" value="soxA"/>
    <property type="match status" value="1"/>
</dbReference>
<comment type="caution">
    <text evidence="7">The sequence shown here is derived from an EMBL/GenBank/DDBJ whole genome shotgun (WGS) entry which is preliminary data.</text>
</comment>
<evidence type="ECO:0000259" key="5">
    <source>
        <dbReference type="Pfam" id="PF08669"/>
    </source>
</evidence>
<feature type="domain" description="GCVT N-terminal" evidence="3">
    <location>
        <begin position="619"/>
        <end position="889"/>
    </location>
</feature>
<dbReference type="OrthoDB" id="5287468at2"/>
<name>A0A3D9HH13_9PROT</name>
<dbReference type="InterPro" id="IPR041117">
    <property type="entry name" value="SoxA_A3"/>
</dbReference>
<dbReference type="InterPro" id="IPR023753">
    <property type="entry name" value="FAD/NAD-binding_dom"/>
</dbReference>
<evidence type="ECO:0000259" key="4">
    <source>
        <dbReference type="Pfam" id="PF07992"/>
    </source>
</evidence>
<dbReference type="InterPro" id="IPR006277">
    <property type="entry name" value="Sarcosine_oxidase_asu"/>
</dbReference>
<dbReference type="AlphaFoldDB" id="A0A3D9HH13"/>
<evidence type="ECO:0000313" key="7">
    <source>
        <dbReference type="EMBL" id="RED48541.1"/>
    </source>
</evidence>
<feature type="domain" description="Aminomethyltransferase C-terminal" evidence="5">
    <location>
        <begin position="909"/>
        <end position="995"/>
    </location>
</feature>
<dbReference type="SUPFAM" id="SSF51905">
    <property type="entry name" value="FAD/NAD(P)-binding domain"/>
    <property type="match status" value="1"/>
</dbReference>
<evidence type="ECO:0000259" key="3">
    <source>
        <dbReference type="Pfam" id="PF01571"/>
    </source>
</evidence>
<dbReference type="InterPro" id="IPR028896">
    <property type="entry name" value="GcvT/YgfZ/DmdA"/>
</dbReference>
<dbReference type="InterPro" id="IPR042204">
    <property type="entry name" value="2Fe-2S-bd_N"/>
</dbReference>
<dbReference type="Pfam" id="PF08669">
    <property type="entry name" value="GCV_T_C"/>
    <property type="match status" value="1"/>
</dbReference>
<dbReference type="InterPro" id="IPR013977">
    <property type="entry name" value="GcvT_C"/>
</dbReference>
<gene>
    <name evidence="7" type="ORF">DFP90_10744</name>
</gene>
<dbReference type="PRINTS" id="PR00469">
    <property type="entry name" value="PNDRDTASEII"/>
</dbReference>
<dbReference type="Gene3D" id="1.10.10.1100">
    <property type="entry name" value="BFD-like [2Fe-2S]-binding domain"/>
    <property type="match status" value="1"/>
</dbReference>
<dbReference type="InterPro" id="IPR041854">
    <property type="entry name" value="BFD-like_2Fe2S-bd_dom_sf"/>
</dbReference>
<dbReference type="Gene3D" id="3.30.1360.120">
    <property type="entry name" value="Probable tRNA modification gtpase trme, domain 1"/>
    <property type="match status" value="1"/>
</dbReference>
<comment type="similarity">
    <text evidence="1">Belongs to the GcvT family.</text>
</comment>
<keyword evidence="8" id="KW-1185">Reference proteome</keyword>
<protein>
    <submittedName>
        <fullName evidence="7">Heterotetrameric sarcosine oxidase alpha subunit</fullName>
    </submittedName>
</protein>
<dbReference type="Pfam" id="PF13510">
    <property type="entry name" value="Fer2_4"/>
    <property type="match status" value="1"/>
</dbReference>
<dbReference type="Gene3D" id="3.10.20.440">
    <property type="entry name" value="2Fe-2S iron-sulphur cluster binding domain, sarcosine oxidase, alpha subunit, N-terminal domain"/>
    <property type="match status" value="1"/>
</dbReference>
<dbReference type="Pfam" id="PF17806">
    <property type="entry name" value="SO_alpha_A3"/>
    <property type="match status" value="1"/>
</dbReference>
<reference evidence="7 8" key="1">
    <citation type="submission" date="2018-07" db="EMBL/GenBank/DDBJ databases">
        <title>Genomic Encyclopedia of Type Strains, Phase III (KMG-III): the genomes of soil and plant-associated and newly described type strains.</title>
        <authorList>
            <person name="Whitman W."/>
        </authorList>
    </citation>
    <scope>NUCLEOTIDE SEQUENCE [LARGE SCALE GENOMIC DNA]</scope>
    <source>
        <strain evidence="7 8">CECT 8488</strain>
    </source>
</reference>
<dbReference type="InterPro" id="IPR027266">
    <property type="entry name" value="TrmE/GcvT-like"/>
</dbReference>
<dbReference type="RefSeq" id="WP_115937490.1">
    <property type="nucleotide sequence ID" value="NZ_QRDW01000007.1"/>
</dbReference>
<dbReference type="InterPro" id="IPR036188">
    <property type="entry name" value="FAD/NAD-bd_sf"/>
</dbReference>
<dbReference type="InterPro" id="IPR029043">
    <property type="entry name" value="GcvT/YgfZ_C"/>
</dbReference>
<dbReference type="Pfam" id="PF07992">
    <property type="entry name" value="Pyr_redox_2"/>
    <property type="match status" value="1"/>
</dbReference>
<dbReference type="EMBL" id="QRDW01000007">
    <property type="protein sequence ID" value="RED48541.1"/>
    <property type="molecule type" value="Genomic_DNA"/>
</dbReference>
<proteinExistence type="inferred from homology"/>
<dbReference type="SUPFAM" id="SSF101790">
    <property type="entry name" value="Aminomethyltransferase beta-barrel domain"/>
    <property type="match status" value="1"/>
</dbReference>
<dbReference type="PANTHER" id="PTHR43757:SF2">
    <property type="entry name" value="AMINOMETHYLTRANSFERASE, MITOCHONDRIAL"/>
    <property type="match status" value="1"/>
</dbReference>
<sequence length="1003" mass="110009">MTQTNRLSSGGRVNRAKTVKFTFDGKTYEGFEGDTLSSALLANNVHLVGRSFKYHRPRGVLTAGSEEPNAIVQLGEGNRTEPNCRTPMVELYDGLKATAQNCWPSVNFDIGGINNKLSRFFPAGFYYKTFMWPKGMWEKYEHVIRASAGMGNAPSENDPDTYATKHVHCDVLVAGGGVSGLAAALTAGRTGARVILAEEHAEFGGQLLSDADATIDGKPAMEWVEATLAELRSMEEVTILPRTTVTAYYDHNFLSALERVTDHLGHGNGGDLPRQRFWQIRAKQVVLAQGAIERPMLFGDNDRPGVMLASAVRTYINRFGVLPGKNVVVFTNNDSAYATAIDAHKAGAKVTIVDIRENPAGAWVEKAKALSIQIHTNMAVIGTTGYRKVTGVDIMPLTADGKGVTGQSQRIDADIVAMSSGWNPMISLFSQGRGKLRYDEKLTSFVPDHCQWANISVGAGNGEFTLEGCLSQGLAAGSKAAQDAGFGDGVVPPTPAAPEDAQGDMRILWYIPSDRPLGRGRKHFHEFQNDSTVADIHLAEREGFVSVEHLKRYTTTGMGTDQGKTSNVNAIAIMSQIRDVKIPMVGTTTFRPPYTPLTFGAAAGHAVGELFLQKRKTAMHPTHEEMGAVYEDVGDWKRPRYFPKDGEDMHAAVQRECKQVRETVGMMDASTLGKIDIQGPDAAEFLNMIYTNAWLKLGVGKARYGLMCNEHGMVFDDGVTTRLGENHFHMTTTTGGAGRVANWLEEWLQTEWPEMKVYCTSVTEQWAVSSLNGPKSRELLAELTDIDLDPENFKFMEMREGHVAGVPARVYRISFTGEIAYEINVPHRYGKHVWDALIEAGKKYDLVLYGTESMHVLRAEKGFIIAGQDTDGSVTPMDLDMSWIVGKNKPDFLGRRSFARSDTSRPGRKQLVGILTEDPNVVLPEGAHVVETVKDRPPMDMLGHISSSYMSPNVGRSIAMGLIKDGFNRKGQTLSVPLMDGSVHKVTITDPIFFDKEGERTRG</sequence>
<dbReference type="GO" id="GO:0046653">
    <property type="term" value="P:tetrahydrofolate metabolic process"/>
    <property type="evidence" value="ECO:0007669"/>
    <property type="project" value="InterPro"/>
</dbReference>
<evidence type="ECO:0000313" key="8">
    <source>
        <dbReference type="Proteomes" id="UP000256845"/>
    </source>
</evidence>
<feature type="domain" description="FAD/NAD(P)-binding" evidence="4">
    <location>
        <begin position="170"/>
        <end position="433"/>
    </location>
</feature>
<accession>A0A3D9HH13</accession>
<feature type="domain" description="SoxA A3" evidence="6">
    <location>
        <begin position="522"/>
        <end position="604"/>
    </location>
</feature>